<protein>
    <submittedName>
        <fullName evidence="1">Uncharacterized protein</fullName>
    </submittedName>
</protein>
<reference evidence="1" key="1">
    <citation type="journal article" date="2020" name="Nature">
        <title>Giant virus diversity and host interactions through global metagenomics.</title>
        <authorList>
            <person name="Schulz F."/>
            <person name="Roux S."/>
            <person name="Paez-Espino D."/>
            <person name="Jungbluth S."/>
            <person name="Walsh D.A."/>
            <person name="Denef V.J."/>
            <person name="McMahon K.D."/>
            <person name="Konstantinidis K.T."/>
            <person name="Eloe-Fadrosh E.A."/>
            <person name="Kyrpides N.C."/>
            <person name="Woyke T."/>
        </authorList>
    </citation>
    <scope>NUCLEOTIDE SEQUENCE</scope>
    <source>
        <strain evidence="1">GVMAG-S-1016713-169</strain>
    </source>
</reference>
<organism evidence="1">
    <name type="scientific">viral metagenome</name>
    <dbReference type="NCBI Taxonomy" id="1070528"/>
    <lineage>
        <taxon>unclassified sequences</taxon>
        <taxon>metagenomes</taxon>
        <taxon>organismal metagenomes</taxon>
    </lineage>
</organism>
<dbReference type="EMBL" id="MN740574">
    <property type="protein sequence ID" value="QHU34573.1"/>
    <property type="molecule type" value="Genomic_DNA"/>
</dbReference>
<evidence type="ECO:0000313" key="1">
    <source>
        <dbReference type="EMBL" id="QHU34573.1"/>
    </source>
</evidence>
<accession>A0A6C0LVX3</accession>
<dbReference type="AlphaFoldDB" id="A0A6C0LVX3"/>
<name>A0A6C0LVX3_9ZZZZ</name>
<proteinExistence type="predicted"/>
<sequence length="125" mass="14842">MKNIFTLSVIIQKMNSLVKYSKKLHPVWTLTWQHCKNPTLFNTKNIQEEYLKENSDIGFKCLKELGNIDLKPIYDYLKTEIAELTNIIYYCRDHTGYKICIYSSESASIGYLLSIMRHHKWKRCT</sequence>